<organism evidence="3 4">
    <name type="scientific">Candidatus Cerribacteria bacterium 'Amazon FNV 2010 28 9'</name>
    <dbReference type="NCBI Taxonomy" id="2081795"/>
    <lineage>
        <taxon>Bacteria</taxon>
        <taxon>Candidatus Cerribacteria</taxon>
    </lineage>
</organism>
<dbReference type="Pfam" id="PF13489">
    <property type="entry name" value="Methyltransf_23"/>
    <property type="match status" value="1"/>
</dbReference>
<dbReference type="Pfam" id="PF08484">
    <property type="entry name" value="Methyltransf_14"/>
    <property type="match status" value="1"/>
</dbReference>
<dbReference type="EMBL" id="PSRQ01000057">
    <property type="protein sequence ID" value="PWU22763.1"/>
    <property type="molecule type" value="Genomic_DNA"/>
</dbReference>
<dbReference type="InterPro" id="IPR029063">
    <property type="entry name" value="SAM-dependent_MTases_sf"/>
</dbReference>
<sequence>MAKSVMLKRKGCIIGEHTHYDSCRFCLQKTLHPFLSFGNVPLAGGFFSKAATESDFAQERLYPLEICFCTKCGLVQVSDVVDHHLLFDHYFYHSSAIGTLVHHFEEYAQTLTAYISPSSSTSVVEIGCNDGVFLRPLIRQGYQVLGVDPAVNIVTPLLNELPIMCACFGEQTAQEIVQKQGKADVILGSNCLAHIDDMHDVLRGVTCLLKDDGFLSMETHYIGTLLRETQYDFMYHEHQSYYSLYALEKFFAMYEMEVFDVQLVPMHGGSIRYFVQKKRTGKRSVTDRVLNLREQEKKLELHSLSTFHSFSSRIATAKKDLLELLSSVQKQGKTVAAYGASGRSTMIMSYCGITKDQIAYVIDDAPAKIGAFTPGNHLPIVSSAVLRDPQKRPDYCIILAWAFADEIVQRNKVYTDLSGVFVVPLPTVKILS</sequence>
<dbReference type="InterPro" id="IPR038576">
    <property type="entry name" value="Methyltransf_Zn-bd_dom_put_sf"/>
</dbReference>
<dbReference type="InterPro" id="IPR013630">
    <property type="entry name" value="Methyltransf_Zn-bd_dom_put"/>
</dbReference>
<accession>A0A317JNN1</accession>
<protein>
    <recommendedName>
        <fullName evidence="5">SAM-dependent methyltransferase</fullName>
    </recommendedName>
</protein>
<dbReference type="Gene3D" id="6.20.50.110">
    <property type="entry name" value="Methyltransferase, zinc-binding domain"/>
    <property type="match status" value="1"/>
</dbReference>
<dbReference type="SUPFAM" id="SSF53335">
    <property type="entry name" value="S-adenosyl-L-methionine-dependent methyltransferases"/>
    <property type="match status" value="1"/>
</dbReference>
<gene>
    <name evidence="3" type="ORF">C5B42_05220</name>
</gene>
<feature type="domain" description="C-methyltransferase" evidence="2">
    <location>
        <begin position="265"/>
        <end position="426"/>
    </location>
</feature>
<comment type="caution">
    <text evidence="3">The sequence shown here is derived from an EMBL/GenBank/DDBJ whole genome shotgun (WGS) entry which is preliminary data.</text>
</comment>
<evidence type="ECO:0000313" key="3">
    <source>
        <dbReference type="EMBL" id="PWU22763.1"/>
    </source>
</evidence>
<dbReference type="Gene3D" id="3.40.50.720">
    <property type="entry name" value="NAD(P)-binding Rossmann-like Domain"/>
    <property type="match status" value="1"/>
</dbReference>
<dbReference type="InterPro" id="IPR013691">
    <property type="entry name" value="MeTrfase_14"/>
</dbReference>
<evidence type="ECO:0000313" key="4">
    <source>
        <dbReference type="Proteomes" id="UP000246104"/>
    </source>
</evidence>
<dbReference type="PANTHER" id="PTHR43861:SF5">
    <property type="entry name" value="BLL5978 PROTEIN"/>
    <property type="match status" value="1"/>
</dbReference>
<dbReference type="Proteomes" id="UP000246104">
    <property type="component" value="Unassembled WGS sequence"/>
</dbReference>
<proteinExistence type="predicted"/>
<dbReference type="Pfam" id="PF08421">
    <property type="entry name" value="Methyltransf_13"/>
    <property type="match status" value="1"/>
</dbReference>
<dbReference type="AlphaFoldDB" id="A0A317JNN1"/>
<dbReference type="PANTHER" id="PTHR43861">
    <property type="entry name" value="TRANS-ACONITATE 2-METHYLTRANSFERASE-RELATED"/>
    <property type="match status" value="1"/>
</dbReference>
<name>A0A317JNN1_9BACT</name>
<reference evidence="3 4" key="1">
    <citation type="submission" date="2018-02" db="EMBL/GenBank/DDBJ databases">
        <title>Genomic Reconstructions from Amazon Rainforest and Pasture Soil Reveal Novel Insights into the Physiology of Candidate Phyla in Tropical Sites.</title>
        <authorList>
            <person name="Kroeger M.E."/>
            <person name="Delmont T."/>
            <person name="Eren A.M."/>
            <person name="Guo J."/>
            <person name="Meyer K.M."/>
            <person name="Khan K."/>
            <person name="Rodrigues J.L.M."/>
            <person name="Bohannan B.J.M."/>
            <person name="Tringe S."/>
            <person name="Borges C.D."/>
            <person name="Tiedje J."/>
            <person name="Tsai S.M."/>
            <person name="Nusslein K."/>
        </authorList>
    </citation>
    <scope>NUCLEOTIDE SEQUENCE [LARGE SCALE GENOMIC DNA]</scope>
    <source>
        <strain evidence="3">Amazon FNV 2010 28 9</strain>
    </source>
</reference>
<dbReference type="Gene3D" id="6.10.250.3100">
    <property type="match status" value="1"/>
</dbReference>
<evidence type="ECO:0000259" key="2">
    <source>
        <dbReference type="Pfam" id="PF08484"/>
    </source>
</evidence>
<feature type="domain" description="Methyltransferase putative zinc binding" evidence="1">
    <location>
        <begin position="23"/>
        <end position="87"/>
    </location>
</feature>
<dbReference type="Gene3D" id="3.40.50.150">
    <property type="entry name" value="Vaccinia Virus protein VP39"/>
    <property type="match status" value="1"/>
</dbReference>
<evidence type="ECO:0000259" key="1">
    <source>
        <dbReference type="Pfam" id="PF08421"/>
    </source>
</evidence>
<evidence type="ECO:0008006" key="5">
    <source>
        <dbReference type="Google" id="ProtNLM"/>
    </source>
</evidence>